<evidence type="ECO:0000256" key="5">
    <source>
        <dbReference type="ARBA" id="ARBA00023136"/>
    </source>
</evidence>
<keyword evidence="5 6" id="KW-0472">Membrane</keyword>
<evidence type="ECO:0000256" key="4">
    <source>
        <dbReference type="ARBA" id="ARBA00022989"/>
    </source>
</evidence>
<dbReference type="InterPro" id="IPR036938">
    <property type="entry name" value="PAP2/HPO_sf"/>
</dbReference>
<feature type="transmembrane region" description="Helical" evidence="6">
    <location>
        <begin position="6"/>
        <end position="24"/>
    </location>
</feature>
<evidence type="ECO:0000259" key="7">
    <source>
        <dbReference type="Pfam" id="PF01569"/>
    </source>
</evidence>
<proteinExistence type="inferred from homology"/>
<feature type="transmembrane region" description="Helical" evidence="6">
    <location>
        <begin position="36"/>
        <end position="54"/>
    </location>
</feature>
<dbReference type="SUPFAM" id="SSF48317">
    <property type="entry name" value="Acid phosphatase/Vanadium-dependent haloperoxidase"/>
    <property type="match status" value="1"/>
</dbReference>
<feature type="transmembrane region" description="Helical" evidence="6">
    <location>
        <begin position="60"/>
        <end position="82"/>
    </location>
</feature>
<dbReference type="Gene3D" id="1.20.144.10">
    <property type="entry name" value="Phosphatidic acid phosphatase type 2/haloperoxidase"/>
    <property type="match status" value="1"/>
</dbReference>
<dbReference type="GeneTree" id="ENSGT00940000158145"/>
<dbReference type="Ensembl" id="ENSCMIT00000003144.1">
    <property type="protein sequence ID" value="ENSCMIP00000003035.1"/>
    <property type="gene ID" value="ENSCMIG00000001790.1"/>
</dbReference>
<dbReference type="InParanoid" id="A0A4W3GJR0"/>
<evidence type="ECO:0000256" key="2">
    <source>
        <dbReference type="ARBA" id="ARBA00008816"/>
    </source>
</evidence>
<keyword evidence="9" id="KW-1185">Reference proteome</keyword>
<dbReference type="Proteomes" id="UP000314986">
    <property type="component" value="Unassembled WGS sequence"/>
</dbReference>
<dbReference type="STRING" id="7868.ENSCMIP00000003035"/>
<dbReference type="GO" id="GO:0008195">
    <property type="term" value="F:phosphatidate phosphatase activity"/>
    <property type="evidence" value="ECO:0007669"/>
    <property type="project" value="TreeGrafter"/>
</dbReference>
<reference evidence="9" key="3">
    <citation type="journal article" date="2014" name="Nature">
        <title>Elephant shark genome provides unique insights into gnathostome evolution.</title>
        <authorList>
            <consortium name="International Elephant Shark Genome Sequencing Consortium"/>
            <person name="Venkatesh B."/>
            <person name="Lee A.P."/>
            <person name="Ravi V."/>
            <person name="Maurya A.K."/>
            <person name="Lian M.M."/>
            <person name="Swann J.B."/>
            <person name="Ohta Y."/>
            <person name="Flajnik M.F."/>
            <person name="Sutoh Y."/>
            <person name="Kasahara M."/>
            <person name="Hoon S."/>
            <person name="Gangu V."/>
            <person name="Roy S.W."/>
            <person name="Irimia M."/>
            <person name="Korzh V."/>
            <person name="Kondrychyn I."/>
            <person name="Lim Z.W."/>
            <person name="Tay B.H."/>
            <person name="Tohari S."/>
            <person name="Kong K.W."/>
            <person name="Ho S."/>
            <person name="Lorente-Galdos B."/>
            <person name="Quilez J."/>
            <person name="Marques-Bonet T."/>
            <person name="Raney B.J."/>
            <person name="Ingham P.W."/>
            <person name="Tay A."/>
            <person name="Hillier L.W."/>
            <person name="Minx P."/>
            <person name="Boehm T."/>
            <person name="Wilson R.K."/>
            <person name="Brenner S."/>
            <person name="Warren W.C."/>
        </authorList>
    </citation>
    <scope>NUCLEOTIDE SEQUENCE [LARGE SCALE GENOMIC DNA]</scope>
</reference>
<name>A0A4W3GJR0_CALMI</name>
<keyword evidence="4 6" id="KW-1133">Transmembrane helix</keyword>
<reference evidence="9" key="1">
    <citation type="journal article" date="2006" name="Science">
        <title>Ancient noncoding elements conserved in the human genome.</title>
        <authorList>
            <person name="Venkatesh B."/>
            <person name="Kirkness E.F."/>
            <person name="Loh Y.H."/>
            <person name="Halpern A.L."/>
            <person name="Lee A.P."/>
            <person name="Johnson J."/>
            <person name="Dandona N."/>
            <person name="Viswanathan L.D."/>
            <person name="Tay A."/>
            <person name="Venter J.C."/>
            <person name="Strausberg R.L."/>
            <person name="Brenner S."/>
        </authorList>
    </citation>
    <scope>NUCLEOTIDE SEQUENCE [LARGE SCALE GENOMIC DNA]</scope>
</reference>
<keyword evidence="3 6" id="KW-0812">Transmembrane</keyword>
<evidence type="ECO:0000313" key="8">
    <source>
        <dbReference type="Ensembl" id="ENSCMIP00000003035.1"/>
    </source>
</evidence>
<comment type="subcellular location">
    <subcellularLocation>
        <location evidence="1">Membrane</location>
        <topology evidence="1">Multi-pass membrane protein</topology>
    </subcellularLocation>
</comment>
<dbReference type="PANTHER" id="PTHR10165">
    <property type="entry name" value="LIPID PHOSPHATE PHOSPHATASE"/>
    <property type="match status" value="1"/>
</dbReference>
<evidence type="ECO:0000313" key="9">
    <source>
        <dbReference type="Proteomes" id="UP000314986"/>
    </source>
</evidence>
<dbReference type="GO" id="GO:0006644">
    <property type="term" value="P:phospholipid metabolic process"/>
    <property type="evidence" value="ECO:0007669"/>
    <property type="project" value="InterPro"/>
</dbReference>
<evidence type="ECO:0000256" key="6">
    <source>
        <dbReference type="SAM" id="Phobius"/>
    </source>
</evidence>
<dbReference type="GO" id="GO:0005886">
    <property type="term" value="C:plasma membrane"/>
    <property type="evidence" value="ECO:0007669"/>
    <property type="project" value="TreeGrafter"/>
</dbReference>
<dbReference type="InterPro" id="IPR043216">
    <property type="entry name" value="PAP-like"/>
</dbReference>
<evidence type="ECO:0000256" key="1">
    <source>
        <dbReference type="ARBA" id="ARBA00004141"/>
    </source>
</evidence>
<protein>
    <submittedName>
        <fullName evidence="8">Lipid phosphate phosphatase-related protein type 2-like</fullName>
    </submittedName>
</protein>
<organism evidence="8 9">
    <name type="scientific">Callorhinchus milii</name>
    <name type="common">Ghost shark</name>
    <dbReference type="NCBI Taxonomy" id="7868"/>
    <lineage>
        <taxon>Eukaryota</taxon>
        <taxon>Metazoa</taxon>
        <taxon>Chordata</taxon>
        <taxon>Craniata</taxon>
        <taxon>Vertebrata</taxon>
        <taxon>Chondrichthyes</taxon>
        <taxon>Holocephali</taxon>
        <taxon>Chimaeriformes</taxon>
        <taxon>Callorhinchidae</taxon>
        <taxon>Callorhinchus</taxon>
    </lineage>
</organism>
<reference evidence="8" key="4">
    <citation type="submission" date="2025-08" db="UniProtKB">
        <authorList>
            <consortium name="Ensembl"/>
        </authorList>
    </citation>
    <scope>IDENTIFICATION</scope>
</reference>
<dbReference type="Pfam" id="PF01569">
    <property type="entry name" value="PAP2"/>
    <property type="match status" value="1"/>
</dbReference>
<sequence length="124" mass="13790">MLPHVCACSLFFFPVCFQMYVTIMFRAKGTRLSKPVLSLTLVCLAFLTGVVRVSEYRNHWADVLVGFLTGGAVATFLVCCVVHNFKGRSRLCEPVRSRETPVSVMMMALPCVESPIEKLSVVQV</sequence>
<comment type="similarity">
    <text evidence="2">Belongs to the PA-phosphatase related phosphoesterase family.</text>
</comment>
<dbReference type="PANTHER" id="PTHR10165:SF15">
    <property type="entry name" value="PHOSPHOLIPID PHOSPHATASE-RELATED PROTEIN TYPE 2"/>
    <property type="match status" value="1"/>
</dbReference>
<dbReference type="AlphaFoldDB" id="A0A4W3GJR0"/>
<dbReference type="OMA" id="CVESPIE"/>
<accession>A0A4W3GJR0</accession>
<dbReference type="GO" id="GO:0007165">
    <property type="term" value="P:signal transduction"/>
    <property type="evidence" value="ECO:0007669"/>
    <property type="project" value="TreeGrafter"/>
</dbReference>
<evidence type="ECO:0000256" key="3">
    <source>
        <dbReference type="ARBA" id="ARBA00022692"/>
    </source>
</evidence>
<dbReference type="InterPro" id="IPR000326">
    <property type="entry name" value="PAP2/HPO"/>
</dbReference>
<reference evidence="9" key="2">
    <citation type="journal article" date="2007" name="PLoS Biol.">
        <title>Survey sequencing and comparative analysis of the elephant shark (Callorhinchus milii) genome.</title>
        <authorList>
            <person name="Venkatesh B."/>
            <person name="Kirkness E.F."/>
            <person name="Loh Y.H."/>
            <person name="Halpern A.L."/>
            <person name="Lee A.P."/>
            <person name="Johnson J."/>
            <person name="Dandona N."/>
            <person name="Viswanathan L.D."/>
            <person name="Tay A."/>
            <person name="Venter J.C."/>
            <person name="Strausberg R.L."/>
            <person name="Brenner S."/>
        </authorList>
    </citation>
    <scope>NUCLEOTIDE SEQUENCE [LARGE SCALE GENOMIC DNA]</scope>
</reference>
<dbReference type="GO" id="GO:0046839">
    <property type="term" value="P:phospholipid dephosphorylation"/>
    <property type="evidence" value="ECO:0007669"/>
    <property type="project" value="TreeGrafter"/>
</dbReference>
<feature type="domain" description="Phosphatidic acid phosphatase type 2/haloperoxidase" evidence="7">
    <location>
        <begin position="10"/>
        <end position="84"/>
    </location>
</feature>
<reference evidence="8" key="5">
    <citation type="submission" date="2025-09" db="UniProtKB">
        <authorList>
            <consortium name="Ensembl"/>
        </authorList>
    </citation>
    <scope>IDENTIFICATION</scope>
</reference>